<name>A0A5N6P987_9ASTR</name>
<gene>
    <name evidence="3" type="ORF">E3N88_13602</name>
</gene>
<dbReference type="Proteomes" id="UP000326396">
    <property type="component" value="Linkage Group LG14"/>
</dbReference>
<sequence>MVLNRTGLECEALETLCIKDQLLTNEGAEKVVECALSHHLMQHAQVNPDARLVLSNESDIGVTFDDIRALEKVKDTLKATLQELVETKSRTFILDFVWKKIHKTETLRYERQDSEIQRLNKIIEELVNEKESEKAEKEKEKAEKEAMLERMASIESLLRVVTKNLPSSS</sequence>
<dbReference type="InterPro" id="IPR056653">
    <property type="entry name" value="DUF7751"/>
</dbReference>
<evidence type="ECO:0000313" key="3">
    <source>
        <dbReference type="EMBL" id="KAD5962129.1"/>
    </source>
</evidence>
<dbReference type="Pfam" id="PF24933">
    <property type="entry name" value="DUF7751"/>
    <property type="match status" value="1"/>
</dbReference>
<protein>
    <recommendedName>
        <fullName evidence="2">DUF7751 domain-containing protein</fullName>
    </recommendedName>
</protein>
<keyword evidence="4" id="KW-1185">Reference proteome</keyword>
<accession>A0A5N6P987</accession>
<organism evidence="3 4">
    <name type="scientific">Mikania micrantha</name>
    <name type="common">bitter vine</name>
    <dbReference type="NCBI Taxonomy" id="192012"/>
    <lineage>
        <taxon>Eukaryota</taxon>
        <taxon>Viridiplantae</taxon>
        <taxon>Streptophyta</taxon>
        <taxon>Embryophyta</taxon>
        <taxon>Tracheophyta</taxon>
        <taxon>Spermatophyta</taxon>
        <taxon>Magnoliopsida</taxon>
        <taxon>eudicotyledons</taxon>
        <taxon>Gunneridae</taxon>
        <taxon>Pentapetalae</taxon>
        <taxon>asterids</taxon>
        <taxon>campanulids</taxon>
        <taxon>Asterales</taxon>
        <taxon>Asteraceae</taxon>
        <taxon>Asteroideae</taxon>
        <taxon>Heliantheae alliance</taxon>
        <taxon>Eupatorieae</taxon>
        <taxon>Mikania</taxon>
    </lineage>
</organism>
<dbReference type="AlphaFoldDB" id="A0A5N6P987"/>
<dbReference type="EMBL" id="SZYD01000006">
    <property type="protein sequence ID" value="KAD5962129.1"/>
    <property type="molecule type" value="Genomic_DNA"/>
</dbReference>
<feature type="coiled-coil region" evidence="1">
    <location>
        <begin position="67"/>
        <end position="157"/>
    </location>
</feature>
<comment type="caution">
    <text evidence="3">The sequence shown here is derived from an EMBL/GenBank/DDBJ whole genome shotgun (WGS) entry which is preliminary data.</text>
</comment>
<evidence type="ECO:0000256" key="1">
    <source>
        <dbReference type="SAM" id="Coils"/>
    </source>
</evidence>
<keyword evidence="1" id="KW-0175">Coiled coil</keyword>
<dbReference type="OrthoDB" id="1748358at2759"/>
<reference evidence="3 4" key="1">
    <citation type="submission" date="2019-05" db="EMBL/GenBank/DDBJ databases">
        <title>Mikania micrantha, genome provides insights into the molecular mechanism of rapid growth.</title>
        <authorList>
            <person name="Liu B."/>
        </authorList>
    </citation>
    <scope>NUCLEOTIDE SEQUENCE [LARGE SCALE GENOMIC DNA]</scope>
    <source>
        <strain evidence="3">NLD-2019</strain>
        <tissue evidence="3">Leaf</tissue>
    </source>
</reference>
<evidence type="ECO:0000259" key="2">
    <source>
        <dbReference type="Pfam" id="PF24933"/>
    </source>
</evidence>
<proteinExistence type="predicted"/>
<feature type="domain" description="DUF7751" evidence="2">
    <location>
        <begin position="8"/>
        <end position="58"/>
    </location>
</feature>
<evidence type="ECO:0000313" key="4">
    <source>
        <dbReference type="Proteomes" id="UP000326396"/>
    </source>
</evidence>